<dbReference type="InterPro" id="IPR038260">
    <property type="entry name" value="Vps53_C_sf"/>
</dbReference>
<keyword evidence="4" id="KW-0967">Endosome</keyword>
<dbReference type="PANTHER" id="PTHR12820:SF0">
    <property type="entry name" value="VACUOLAR PROTEIN SORTING-ASSOCIATED PROTEIN 53 HOMOLOG"/>
    <property type="match status" value="1"/>
</dbReference>
<dbReference type="InterPro" id="IPR031745">
    <property type="entry name" value="Vps53_C"/>
</dbReference>
<feature type="region of interest" description="Disordered" evidence="7">
    <location>
        <begin position="782"/>
        <end position="802"/>
    </location>
</feature>
<dbReference type="EMBL" id="LN483326">
    <property type="protein sequence ID" value="CDZ98316.1"/>
    <property type="molecule type" value="Genomic_DNA"/>
</dbReference>
<dbReference type="Pfam" id="PF16854">
    <property type="entry name" value="VPS53_C"/>
    <property type="match status" value="1"/>
</dbReference>
<dbReference type="InterPro" id="IPR007234">
    <property type="entry name" value="Vps53_N"/>
</dbReference>
<dbReference type="InterPro" id="IPR039766">
    <property type="entry name" value="Vps53"/>
</dbReference>
<protein>
    <submittedName>
        <fullName evidence="10">Late Golgi protein sorting complex, subunit Vps53</fullName>
    </submittedName>
</protein>
<evidence type="ECO:0000259" key="9">
    <source>
        <dbReference type="Pfam" id="PF16854"/>
    </source>
</evidence>
<proteinExistence type="inferred from homology"/>
<evidence type="ECO:0000313" key="10">
    <source>
        <dbReference type="EMBL" id="CDZ98316.1"/>
    </source>
</evidence>
<evidence type="ECO:0000256" key="6">
    <source>
        <dbReference type="ARBA" id="ARBA00023136"/>
    </source>
</evidence>
<evidence type="ECO:0000256" key="1">
    <source>
        <dbReference type="ARBA" id="ARBA00004150"/>
    </source>
</evidence>
<dbReference type="GO" id="GO:0000938">
    <property type="term" value="C:GARP complex"/>
    <property type="evidence" value="ECO:0007669"/>
    <property type="project" value="InterPro"/>
</dbReference>
<feature type="compositionally biased region" description="Gly residues" evidence="7">
    <location>
        <begin position="791"/>
        <end position="801"/>
    </location>
</feature>
<name>A0A0F7SHE0_PHARH</name>
<evidence type="ECO:0000259" key="8">
    <source>
        <dbReference type="Pfam" id="PF04100"/>
    </source>
</evidence>
<organism evidence="10">
    <name type="scientific">Phaffia rhodozyma</name>
    <name type="common">Yeast</name>
    <name type="synonym">Xanthophyllomyces dendrorhous</name>
    <dbReference type="NCBI Taxonomy" id="264483"/>
    <lineage>
        <taxon>Eukaryota</taxon>
        <taxon>Fungi</taxon>
        <taxon>Dikarya</taxon>
        <taxon>Basidiomycota</taxon>
        <taxon>Agaricomycotina</taxon>
        <taxon>Tremellomycetes</taxon>
        <taxon>Cystofilobasidiales</taxon>
        <taxon>Mrakiaceae</taxon>
        <taxon>Phaffia</taxon>
    </lineage>
</organism>
<comment type="similarity">
    <text evidence="3">Belongs to the VPS53 family.</text>
</comment>
<evidence type="ECO:0000256" key="7">
    <source>
        <dbReference type="SAM" id="MobiDB-lite"/>
    </source>
</evidence>
<dbReference type="Gene3D" id="1.10.357.110">
    <property type="entry name" value="Vacuolar protein sorting-associated protein 53, C-terminus"/>
    <property type="match status" value="1"/>
</dbReference>
<dbReference type="Pfam" id="PF04100">
    <property type="entry name" value="Vps53_N"/>
    <property type="match status" value="1"/>
</dbReference>
<feature type="domain" description="Vps53 C-terminal" evidence="9">
    <location>
        <begin position="635"/>
        <end position="718"/>
    </location>
</feature>
<evidence type="ECO:0000256" key="5">
    <source>
        <dbReference type="ARBA" id="ARBA00023034"/>
    </source>
</evidence>
<feature type="region of interest" description="Disordered" evidence="7">
    <location>
        <begin position="376"/>
        <end position="413"/>
    </location>
</feature>
<dbReference type="GO" id="GO:0042147">
    <property type="term" value="P:retrograde transport, endosome to Golgi"/>
    <property type="evidence" value="ECO:0007669"/>
    <property type="project" value="InterPro"/>
</dbReference>
<comment type="subcellular location">
    <subcellularLocation>
        <location evidence="2">Endosome membrane</location>
        <topology evidence="2">Peripheral membrane protein</topology>
    </subcellularLocation>
    <subcellularLocation>
        <location evidence="1">Golgi apparatus</location>
        <location evidence="1">trans-Golgi network membrane</location>
        <topology evidence="1">Peripheral membrane protein</topology>
    </subcellularLocation>
</comment>
<dbReference type="PANTHER" id="PTHR12820">
    <property type="entry name" value="VACUOLAR SORTING PROTEIN 53"/>
    <property type="match status" value="1"/>
</dbReference>
<dbReference type="GO" id="GO:0005829">
    <property type="term" value="C:cytosol"/>
    <property type="evidence" value="ECO:0007669"/>
    <property type="project" value="GOC"/>
</dbReference>
<keyword evidence="6" id="KW-0472">Membrane</keyword>
<evidence type="ECO:0000256" key="2">
    <source>
        <dbReference type="ARBA" id="ARBA00004481"/>
    </source>
</evidence>
<accession>A0A0F7SHE0</accession>
<evidence type="ECO:0000256" key="3">
    <source>
        <dbReference type="ARBA" id="ARBA00008628"/>
    </source>
</evidence>
<feature type="compositionally biased region" description="Basic and acidic residues" evidence="7">
    <location>
        <begin position="402"/>
        <end position="413"/>
    </location>
</feature>
<sequence length="816" mass="91380">MSDDQDLINTLNQLLPNEQALQKAHLIQASLRTQLRQTRDEIAHLLTELKKDQSKERIQIVQSLIAELLLQTSRIKEKALESETIVRDITRDIQSLDRGKKNLVQTVTVLRQLGHLVKALDRLDALIPTKRYKDIADALSTVKEYASSFRPYATVDEVAKLQKAAAEKQAICRTMVSEEFENFFVPPPSSTTDPSSVPPSATIAVVASACHVVDVLGSDVRSMLLDRYCTLELREYRRIFRSTDEAGQLDNINRRYAYLRRILKSHEEEREPAFPKEWKVGAYLVARFAEVTSQDLRNVLSKKTPGSVTLLLEALQFTLDFEAQMSSKFNMTFQQIVSDVLPSSTYQVTSEPISKVFDPYLSLFIEAQDKAISDLLQPSRGPRSRASLELANPRASTSSRDGQGDKEADEEHKPKVLGSSTELFYFYGKTLEQFARFSCGAPMRDLVNVFKKYLKIYAEDVLLASLKREPMSRRSADRKSMEGRFNAYEFKNICLVLNTAEYCHTTAAQLEEMSRDKIEVGLRDEVSFQEEKDLFISVITTSLLSLLREVETTIDPITSQIARLPSWNTMENVSGPSNYVQDLCNAVDDVGDVVREGLEGKKYLRNFCDKAVGVVMIRLVAAVVRSRPIKKIGAEQLLLDFSLIKKSLMDLPKFLRDDARSISSYQRHVQNITSPFETLLKVILAPESPPEGFVQNFLLLVGSSSFNDFQKILDLKGTSRKDQSHLLDIFVSVVSVKDDLQDSSFLTTMDMDISAPVPSILSNASAADRALLFPTGNSSAFGDSRGSSNGNDGGPGTGVGGRSFAFFRSLTARRDN</sequence>
<evidence type="ECO:0000256" key="4">
    <source>
        <dbReference type="ARBA" id="ARBA00022753"/>
    </source>
</evidence>
<reference evidence="10" key="1">
    <citation type="submission" date="2014-08" db="EMBL/GenBank/DDBJ databases">
        <authorList>
            <person name="Sharma Rahul"/>
            <person name="Thines Marco"/>
        </authorList>
    </citation>
    <scope>NUCLEOTIDE SEQUENCE</scope>
</reference>
<keyword evidence="5" id="KW-0333">Golgi apparatus</keyword>
<dbReference type="AlphaFoldDB" id="A0A0F7SHE0"/>
<dbReference type="GO" id="GO:0010008">
    <property type="term" value="C:endosome membrane"/>
    <property type="evidence" value="ECO:0007669"/>
    <property type="project" value="UniProtKB-SubCell"/>
</dbReference>
<feature type="domain" description="Vps53 N-terminal" evidence="8">
    <location>
        <begin position="4"/>
        <end position="377"/>
    </location>
</feature>